<keyword evidence="1" id="KW-0732">Signal</keyword>
<feature type="signal peptide" evidence="1">
    <location>
        <begin position="1"/>
        <end position="23"/>
    </location>
</feature>
<dbReference type="EMBL" id="SNRW01013921">
    <property type="protein sequence ID" value="KAA6372071.1"/>
    <property type="molecule type" value="Genomic_DNA"/>
</dbReference>
<comment type="caution">
    <text evidence="2">The sequence shown here is derived from an EMBL/GenBank/DDBJ whole genome shotgun (WGS) entry which is preliminary data.</text>
</comment>
<name>A0A5J4UQ05_9EUKA</name>
<proteinExistence type="predicted"/>
<feature type="non-terminal residue" evidence="2">
    <location>
        <position position="429"/>
    </location>
</feature>
<accession>A0A5J4UQ05</accession>
<protein>
    <recommendedName>
        <fullName evidence="4">EGF-like domain-containing protein</fullName>
    </recommendedName>
</protein>
<dbReference type="AlphaFoldDB" id="A0A5J4UQ05"/>
<evidence type="ECO:0000313" key="3">
    <source>
        <dbReference type="Proteomes" id="UP000324800"/>
    </source>
</evidence>
<evidence type="ECO:0000256" key="1">
    <source>
        <dbReference type="SAM" id="SignalP"/>
    </source>
</evidence>
<organism evidence="2 3">
    <name type="scientific">Streblomastix strix</name>
    <dbReference type="NCBI Taxonomy" id="222440"/>
    <lineage>
        <taxon>Eukaryota</taxon>
        <taxon>Metamonada</taxon>
        <taxon>Preaxostyla</taxon>
        <taxon>Oxymonadida</taxon>
        <taxon>Streblomastigidae</taxon>
        <taxon>Streblomastix</taxon>
    </lineage>
</organism>
<gene>
    <name evidence="2" type="ORF">EZS28_032402</name>
</gene>
<reference evidence="2 3" key="1">
    <citation type="submission" date="2019-03" db="EMBL/GenBank/DDBJ databases">
        <title>Single cell metagenomics reveals metabolic interactions within the superorganism composed of flagellate Streblomastix strix and complex community of Bacteroidetes bacteria on its surface.</title>
        <authorList>
            <person name="Treitli S.C."/>
            <person name="Kolisko M."/>
            <person name="Husnik F."/>
            <person name="Keeling P."/>
            <person name="Hampl V."/>
        </authorList>
    </citation>
    <scope>NUCLEOTIDE SEQUENCE [LARGE SCALE GENOMIC DNA]</scope>
    <source>
        <strain evidence="2">ST1C</strain>
    </source>
</reference>
<evidence type="ECO:0000313" key="2">
    <source>
        <dbReference type="EMBL" id="KAA6372071.1"/>
    </source>
</evidence>
<dbReference type="Proteomes" id="UP000324800">
    <property type="component" value="Unassembled WGS sequence"/>
</dbReference>
<sequence>MIKPMYCRLFKALIITISFASLANNVTFSRSKHTYSFRSSDVGISKYNADECKPKCQGEWCPKQCEVLIDCDKPVYATVDQCPCLPTADPRAGGLCPEYCESKRTPPGCMCDTTIEAIYDDETGEKINYDSQTCLEDLICIELEYPQQDNCTCPEGLEYSSECKAGVCIAYNTPKGCGCPPDNKGPYSQRKCLAEKACPIYSETVVIGCENITKICKDLSKEEFLLSNITQCSCYAFGDPRKEKCNQSKPCSQAKDEDLLDIPESICECLSSGDPRAGITCNPYCEDNVYQQGCACESGKDGYDDCLLGQSGKLIANCTAASDDIVDRDSCICTPSNQPEDCTCPATKVGLMGINIERCGCIFSDERKACTCIKVAQVAEEGCDNYTTLCRELSSHFHPHIDPDILQYILDIQVQEHNRGNMQLLHFSN</sequence>
<evidence type="ECO:0008006" key="4">
    <source>
        <dbReference type="Google" id="ProtNLM"/>
    </source>
</evidence>
<feature type="chain" id="PRO_5023822931" description="EGF-like domain-containing protein" evidence="1">
    <location>
        <begin position="24"/>
        <end position="429"/>
    </location>
</feature>